<dbReference type="Proteomes" id="UP000053825">
    <property type="component" value="Unassembled WGS sequence"/>
</dbReference>
<reference evidence="2 3" key="1">
    <citation type="submission" date="2015-07" db="EMBL/GenBank/DDBJ databases">
        <title>The genome of Habropoda laboriosa.</title>
        <authorList>
            <person name="Pan H."/>
            <person name="Kapheim K."/>
        </authorList>
    </citation>
    <scope>NUCLEOTIDE SEQUENCE [LARGE SCALE GENOMIC DNA]</scope>
    <source>
        <strain evidence="2">0110345459</strain>
    </source>
</reference>
<sequence length="115" mass="13316">MGLQVYRFYVCLFLLIAITSSRQRTCQDIVFPEDSKLFQATKGIVKDVREKINETGKRVNSIFQPFWIQSTTTTTTTEGPNTENIDAFYRMLIDLPRRCPANQTFIKGHCRSLVF</sequence>
<dbReference type="AlphaFoldDB" id="A0A0L7R3F1"/>
<name>A0A0L7R3F1_9HYME</name>
<feature type="chain" id="PRO_5005575024" evidence="1">
    <location>
        <begin position="24"/>
        <end position="115"/>
    </location>
</feature>
<organism evidence="2 3">
    <name type="scientific">Habropoda laboriosa</name>
    <dbReference type="NCBI Taxonomy" id="597456"/>
    <lineage>
        <taxon>Eukaryota</taxon>
        <taxon>Metazoa</taxon>
        <taxon>Ecdysozoa</taxon>
        <taxon>Arthropoda</taxon>
        <taxon>Hexapoda</taxon>
        <taxon>Insecta</taxon>
        <taxon>Pterygota</taxon>
        <taxon>Neoptera</taxon>
        <taxon>Endopterygota</taxon>
        <taxon>Hymenoptera</taxon>
        <taxon>Apocrita</taxon>
        <taxon>Aculeata</taxon>
        <taxon>Apoidea</taxon>
        <taxon>Anthophila</taxon>
        <taxon>Apidae</taxon>
        <taxon>Habropoda</taxon>
    </lineage>
</organism>
<gene>
    <name evidence="2" type="ORF">WH47_09890</name>
</gene>
<keyword evidence="1" id="KW-0732">Signal</keyword>
<accession>A0A0L7R3F1</accession>
<evidence type="ECO:0000256" key="1">
    <source>
        <dbReference type="SAM" id="SignalP"/>
    </source>
</evidence>
<evidence type="ECO:0000313" key="3">
    <source>
        <dbReference type="Proteomes" id="UP000053825"/>
    </source>
</evidence>
<keyword evidence="3" id="KW-1185">Reference proteome</keyword>
<dbReference type="EMBL" id="KQ414663">
    <property type="protein sequence ID" value="KOC65311.1"/>
    <property type="molecule type" value="Genomic_DNA"/>
</dbReference>
<evidence type="ECO:0000313" key="2">
    <source>
        <dbReference type="EMBL" id="KOC65311.1"/>
    </source>
</evidence>
<feature type="signal peptide" evidence="1">
    <location>
        <begin position="1"/>
        <end position="23"/>
    </location>
</feature>
<proteinExistence type="predicted"/>
<protein>
    <submittedName>
        <fullName evidence="2">Uncharacterized protein</fullName>
    </submittedName>
</protein>